<keyword evidence="2" id="KW-1185">Reference proteome</keyword>
<organism evidence="1 2">
    <name type="scientific">Zalaria obscura</name>
    <dbReference type="NCBI Taxonomy" id="2024903"/>
    <lineage>
        <taxon>Eukaryota</taxon>
        <taxon>Fungi</taxon>
        <taxon>Dikarya</taxon>
        <taxon>Ascomycota</taxon>
        <taxon>Pezizomycotina</taxon>
        <taxon>Dothideomycetes</taxon>
        <taxon>Dothideomycetidae</taxon>
        <taxon>Dothideales</taxon>
        <taxon>Zalariaceae</taxon>
        <taxon>Zalaria</taxon>
    </lineage>
</organism>
<evidence type="ECO:0000313" key="1">
    <source>
        <dbReference type="EMBL" id="KAK8222114.1"/>
    </source>
</evidence>
<reference evidence="1" key="1">
    <citation type="submission" date="2024-02" db="EMBL/GenBank/DDBJ databases">
        <title>Metagenome Assembled Genome of Zalaria obscura JY119.</title>
        <authorList>
            <person name="Vighnesh L."/>
            <person name="Jagadeeshwari U."/>
            <person name="Venkata Ramana C."/>
            <person name="Sasikala C."/>
        </authorList>
    </citation>
    <scope>NUCLEOTIDE SEQUENCE</scope>
    <source>
        <strain evidence="1">JY119</strain>
    </source>
</reference>
<sequence>MATAEQRAAEAAEEARLNADLFGEEPADAQEQPSPTAVPTTTTTTTTEAAASSPTTTAAPTHAAETTTSEEQREDWTALESAVNAIPSTPSSSPPPPPTRTQPNPRLRRHAAAARGSATHAIAAAPHPLAGPSTATATAAPPAPGPVATSSGTAEYVPTRNNARRRKASPQAPTPAPDPKRLRAEAANVATLASKLDPAKKPEGEPWGSWLLGSLVKTHGRETKKGQILPQRGECSDPKVQGGMDRLQEKKKRSEEEAGARKARKVELRARGADPGTAIAVPDTRNNEGDDDVVITGSRSAPPAQSPAAQVPSLQSQSPWPQRRRTTTPAPPPAPVAGPSNPQQRAVLPSLNGVQQPLSQVPTPLSQSPWPRRRNIPRPVPPPVQVTGRSESHPRAFLPALTNGVQRQDSWQQAQPVRAAAGDGDRTAPTSACVCRWTV</sequence>
<dbReference type="EMBL" id="JAMKPW020000001">
    <property type="protein sequence ID" value="KAK8222114.1"/>
    <property type="molecule type" value="Genomic_DNA"/>
</dbReference>
<protein>
    <submittedName>
        <fullName evidence="1">Uncharacterized protein</fullName>
    </submittedName>
</protein>
<proteinExistence type="predicted"/>
<gene>
    <name evidence="1" type="ORF">M8818_000284</name>
</gene>
<evidence type="ECO:0000313" key="2">
    <source>
        <dbReference type="Proteomes" id="UP001320706"/>
    </source>
</evidence>
<dbReference type="Proteomes" id="UP001320706">
    <property type="component" value="Unassembled WGS sequence"/>
</dbReference>
<name>A0ACC3SPL3_9PEZI</name>
<comment type="caution">
    <text evidence="1">The sequence shown here is derived from an EMBL/GenBank/DDBJ whole genome shotgun (WGS) entry which is preliminary data.</text>
</comment>
<accession>A0ACC3SPL3</accession>